<dbReference type="EMBL" id="JAPWTJ010002705">
    <property type="protein sequence ID" value="KAJ8964891.1"/>
    <property type="molecule type" value="Genomic_DNA"/>
</dbReference>
<sequence length="115" mass="13160">MDDSGQKDTKKMCRHETRGKVLAKLLLLNLKLGVIMKDILGYEPDDLLEKSVYEYHHAMDSDSVCSAYKCHVGKFITRNLTTFYLSNVIAWTNLTINGVKWALSLTETHCTKDNY</sequence>
<dbReference type="Gene3D" id="3.30.450.20">
    <property type="entry name" value="PAS domain"/>
    <property type="match status" value="1"/>
</dbReference>
<reference evidence="1" key="1">
    <citation type="journal article" date="2023" name="Insect Mol. Biol.">
        <title>Genome sequencing provides insights into the evolution of gene families encoding plant cell wall-degrading enzymes in longhorned beetles.</title>
        <authorList>
            <person name="Shin N.R."/>
            <person name="Okamura Y."/>
            <person name="Kirsch R."/>
            <person name="Pauchet Y."/>
        </authorList>
    </citation>
    <scope>NUCLEOTIDE SEQUENCE</scope>
    <source>
        <strain evidence="1">MMC_N1</strain>
    </source>
</reference>
<evidence type="ECO:0000313" key="2">
    <source>
        <dbReference type="Proteomes" id="UP001162164"/>
    </source>
</evidence>
<protein>
    <submittedName>
        <fullName evidence="1">Uncharacterized protein</fullName>
    </submittedName>
</protein>
<evidence type="ECO:0000313" key="1">
    <source>
        <dbReference type="EMBL" id="KAJ8964891.1"/>
    </source>
</evidence>
<name>A0ABQ9IT76_9CUCU</name>
<proteinExistence type="predicted"/>
<dbReference type="Proteomes" id="UP001162164">
    <property type="component" value="Unassembled WGS sequence"/>
</dbReference>
<gene>
    <name evidence="1" type="ORF">NQ317_012381</name>
</gene>
<comment type="caution">
    <text evidence="1">The sequence shown here is derived from an EMBL/GenBank/DDBJ whole genome shotgun (WGS) entry which is preliminary data.</text>
</comment>
<organism evidence="1 2">
    <name type="scientific">Molorchus minor</name>
    <dbReference type="NCBI Taxonomy" id="1323400"/>
    <lineage>
        <taxon>Eukaryota</taxon>
        <taxon>Metazoa</taxon>
        <taxon>Ecdysozoa</taxon>
        <taxon>Arthropoda</taxon>
        <taxon>Hexapoda</taxon>
        <taxon>Insecta</taxon>
        <taxon>Pterygota</taxon>
        <taxon>Neoptera</taxon>
        <taxon>Endopterygota</taxon>
        <taxon>Coleoptera</taxon>
        <taxon>Polyphaga</taxon>
        <taxon>Cucujiformia</taxon>
        <taxon>Chrysomeloidea</taxon>
        <taxon>Cerambycidae</taxon>
        <taxon>Lamiinae</taxon>
        <taxon>Monochamini</taxon>
        <taxon>Molorchus</taxon>
    </lineage>
</organism>
<keyword evidence="2" id="KW-1185">Reference proteome</keyword>
<accession>A0ABQ9IT76</accession>